<sequence>MSQPNFPSKIHSLNSGQAASLLFEPGSELFCQQGPLRLAIGPLSFTDNHFGQVMVLQTGQSWRCPSRTWVQLSTPAGAAWIQYPVARIQQSRTAKRLEEGKGLSFALARIWQQLGKLGLRRGQRAA</sequence>
<proteinExistence type="predicted"/>
<comment type="caution">
    <text evidence="1">The sequence shown here is derived from an EMBL/GenBank/DDBJ whole genome shotgun (WGS) entry which is preliminary data.</text>
</comment>
<gene>
    <name evidence="1" type="ORF">P245_08730</name>
</gene>
<dbReference type="EMBL" id="AWTN01000084">
    <property type="protein sequence ID" value="KGG93222.1"/>
    <property type="molecule type" value="Genomic_DNA"/>
</dbReference>
<dbReference type="OrthoDB" id="8796183at2"/>
<dbReference type="RefSeq" id="WP_034356529.1">
    <property type="nucleotide sequence ID" value="NZ_AWOS01000039.1"/>
</dbReference>
<protein>
    <submittedName>
        <fullName evidence="1">Uncharacterized protein</fullName>
    </submittedName>
</protein>
<dbReference type="Proteomes" id="UP000029567">
    <property type="component" value="Unassembled WGS sequence"/>
</dbReference>
<reference evidence="1 2" key="1">
    <citation type="submission" date="2013-09" db="EMBL/GenBank/DDBJ databases">
        <title>High correlation between genotypes and phenotypes of environmental bacteria Comamonas testosteroni strains.</title>
        <authorList>
            <person name="Liu L."/>
            <person name="Zhu W."/>
            <person name="Xia X."/>
            <person name="Xu B."/>
            <person name="Luo M."/>
            <person name="Wang G."/>
        </authorList>
    </citation>
    <scope>NUCLEOTIDE SEQUENCE [LARGE SCALE GENOMIC DNA]</scope>
    <source>
        <strain evidence="1 2">JL14</strain>
    </source>
</reference>
<evidence type="ECO:0000313" key="2">
    <source>
        <dbReference type="Proteomes" id="UP000029567"/>
    </source>
</evidence>
<evidence type="ECO:0000313" key="1">
    <source>
        <dbReference type="EMBL" id="KGG93222.1"/>
    </source>
</evidence>
<organism evidence="1 2">
    <name type="scientific">Comamonas thiooxydans</name>
    <dbReference type="NCBI Taxonomy" id="363952"/>
    <lineage>
        <taxon>Bacteria</taxon>
        <taxon>Pseudomonadati</taxon>
        <taxon>Pseudomonadota</taxon>
        <taxon>Betaproteobacteria</taxon>
        <taxon>Burkholderiales</taxon>
        <taxon>Comamonadaceae</taxon>
        <taxon>Comamonas</taxon>
    </lineage>
</organism>
<name>A0A096BZL9_9BURK</name>
<dbReference type="AlphaFoldDB" id="A0A096BZL9"/>
<accession>A0A0K6HHU3</accession>
<accession>A0A096BZL9</accession>